<dbReference type="Pfam" id="PF14824">
    <property type="entry name" value="Sirohm_synth_M"/>
    <property type="match status" value="1"/>
</dbReference>
<keyword evidence="3" id="KW-0028">Amino-acid biosynthesis</keyword>
<evidence type="ECO:0000256" key="6">
    <source>
        <dbReference type="ARBA" id="ARBA00023002"/>
    </source>
</evidence>
<evidence type="ECO:0000259" key="13">
    <source>
        <dbReference type="Pfam" id="PF00590"/>
    </source>
</evidence>
<proteinExistence type="inferred from homology"/>
<dbReference type="GO" id="GO:0032259">
    <property type="term" value="P:methylation"/>
    <property type="evidence" value="ECO:0007669"/>
    <property type="project" value="UniProtKB-KW"/>
</dbReference>
<dbReference type="InterPro" id="IPR014776">
    <property type="entry name" value="4pyrrole_Mease_sub2"/>
</dbReference>
<comment type="similarity">
    <text evidence="1 12">Belongs to the precorrin methyltransferase family.</text>
</comment>
<dbReference type="GO" id="GO:0019354">
    <property type="term" value="P:siroheme biosynthetic process"/>
    <property type="evidence" value="ECO:0007669"/>
    <property type="project" value="EnsemblFungi"/>
</dbReference>
<dbReference type="SUPFAM" id="SSF53790">
    <property type="entry name" value="Tetrapyrrole methylase"/>
    <property type="match status" value="1"/>
</dbReference>
<reference evidence="15 16" key="1">
    <citation type="journal article" date="2016" name="Proc. Natl. Acad. Sci. U.S.A.">
        <title>Comparative genomics of biotechnologically important yeasts.</title>
        <authorList>
            <person name="Riley R."/>
            <person name="Haridas S."/>
            <person name="Wolfe K.H."/>
            <person name="Lopes M.R."/>
            <person name="Hittinger C.T."/>
            <person name="Goeker M."/>
            <person name="Salamov A.A."/>
            <person name="Wisecaver J.H."/>
            <person name="Long T.M."/>
            <person name="Calvey C.H."/>
            <person name="Aerts A.L."/>
            <person name="Barry K.W."/>
            <person name="Choi C."/>
            <person name="Clum A."/>
            <person name="Coughlan A.Y."/>
            <person name="Deshpande S."/>
            <person name="Douglass A.P."/>
            <person name="Hanson S.J."/>
            <person name="Klenk H.-P."/>
            <person name="LaButti K.M."/>
            <person name="Lapidus A."/>
            <person name="Lindquist E.A."/>
            <person name="Lipzen A.M."/>
            <person name="Meier-Kolthoff J.P."/>
            <person name="Ohm R.A."/>
            <person name="Otillar R.P."/>
            <person name="Pangilinan J.L."/>
            <person name="Peng Y."/>
            <person name="Rokas A."/>
            <person name="Rosa C.A."/>
            <person name="Scheuner C."/>
            <person name="Sibirny A.A."/>
            <person name="Slot J.C."/>
            <person name="Stielow J.B."/>
            <person name="Sun H."/>
            <person name="Kurtzman C.P."/>
            <person name="Blackwell M."/>
            <person name="Grigoriev I.V."/>
            <person name="Jeffries T.W."/>
        </authorList>
    </citation>
    <scope>NUCLEOTIDE SEQUENCE [LARGE SCALE GENOMIC DNA]</scope>
    <source>
        <strain evidence="15 16">NRRL Y-11557</strain>
    </source>
</reference>
<evidence type="ECO:0000256" key="8">
    <source>
        <dbReference type="ARBA" id="ARBA00023167"/>
    </source>
</evidence>
<dbReference type="PANTHER" id="PTHR45790:SF6">
    <property type="entry name" value="UROPORPHYRINOGEN-III C-METHYLTRANSFERASE"/>
    <property type="match status" value="1"/>
</dbReference>
<dbReference type="PROSITE" id="PS00840">
    <property type="entry name" value="SUMT_2"/>
    <property type="match status" value="1"/>
</dbReference>
<evidence type="ECO:0000256" key="12">
    <source>
        <dbReference type="RuleBase" id="RU003960"/>
    </source>
</evidence>
<keyword evidence="5" id="KW-0949">S-adenosyl-L-methionine</keyword>
<evidence type="ECO:0000256" key="9">
    <source>
        <dbReference type="ARBA" id="ARBA00023244"/>
    </source>
</evidence>
<feature type="domain" description="Siroheme synthase central" evidence="14">
    <location>
        <begin position="140"/>
        <end position="166"/>
    </location>
</feature>
<dbReference type="InterPro" id="IPR003043">
    <property type="entry name" value="Uropor_MeTrfase_CS"/>
</dbReference>
<dbReference type="PANTHER" id="PTHR45790">
    <property type="entry name" value="SIROHEME SYNTHASE-RELATED"/>
    <property type="match status" value="1"/>
</dbReference>
<dbReference type="NCBIfam" id="TIGR01469">
    <property type="entry name" value="cobA_cysG_Cterm"/>
    <property type="match status" value="1"/>
</dbReference>
<dbReference type="STRING" id="675824.A0A1E3QF59"/>
<dbReference type="Gene3D" id="3.30.950.10">
    <property type="entry name" value="Methyltransferase, Cobalt-precorrin-4 Transmethylase, Domain 2"/>
    <property type="match status" value="1"/>
</dbReference>
<evidence type="ECO:0000313" key="16">
    <source>
        <dbReference type="Proteomes" id="UP000094385"/>
    </source>
</evidence>
<evidence type="ECO:0000256" key="3">
    <source>
        <dbReference type="ARBA" id="ARBA00022605"/>
    </source>
</evidence>
<dbReference type="GO" id="GO:0004851">
    <property type="term" value="F:uroporphyrin-III C-methyltransferase activity"/>
    <property type="evidence" value="ECO:0007669"/>
    <property type="project" value="UniProtKB-EC"/>
</dbReference>
<dbReference type="EMBL" id="KV454289">
    <property type="protein sequence ID" value="ODQ76333.1"/>
    <property type="molecule type" value="Genomic_DNA"/>
</dbReference>
<sequence>MPGLLISQNCISQIHLVIGSTALSLTRVSKSLECGATVILIAPKASETTQTLAVWETEIQAKEASYPNFRWIQREFKDDDLTILGRDDVDNVVDIVFVAVHSTSVLGTRISALCKRLRIPVNVADSPALSTFTLLSTHTDGPLQIGVTTSGKGCRLASRIRREIVSSLPRDIAQACNKVGELKRTIEEDDARDLEHHSATLDALYHEVGQNDDDAVQNHKFNQLILEEENDLEKSRDLKKKQRLRWLSQVVEYYPFAQLAAISIEDLSSQYREGSSITMNKGVSTNKKGSIALVGSGPGAPGLLTTSALAAITTADLVLADKLVPAGVLDLIPRHVETFIARKFPGNAEAAQEELLNMGIAALKEGKSVVRLKQGDPYIFGRGAEEYLFFSKHGYRPTLIPGITSALSGPLLAAISPTHREVADQVLICTGTGRKGAAPAIPEFVESRTTIFLMALHRLADVTVWLRDAGWRMDIPCAIIERASCPDQRVIRTTLEHVAEAFEAAGSRPPGILVIGKSCAVIEQIPEGQMWMVDEGCKLF</sequence>
<keyword evidence="7" id="KW-0520">NAD</keyword>
<evidence type="ECO:0000259" key="14">
    <source>
        <dbReference type="Pfam" id="PF14824"/>
    </source>
</evidence>
<dbReference type="PIRSF" id="PIRSF036555">
    <property type="entry name" value="SUMT_yeast"/>
    <property type="match status" value="1"/>
</dbReference>
<dbReference type="InterPro" id="IPR006366">
    <property type="entry name" value="CobA/CysG_C"/>
</dbReference>
<dbReference type="OrthoDB" id="508204at2759"/>
<evidence type="ECO:0000256" key="11">
    <source>
        <dbReference type="ARBA" id="ARBA00055636"/>
    </source>
</evidence>
<dbReference type="AlphaFoldDB" id="A0A1E3QF59"/>
<dbReference type="Proteomes" id="UP000094385">
    <property type="component" value="Unassembled WGS sequence"/>
</dbReference>
<evidence type="ECO:0000313" key="15">
    <source>
        <dbReference type="EMBL" id="ODQ76333.1"/>
    </source>
</evidence>
<dbReference type="GO" id="GO:0009086">
    <property type="term" value="P:methionine biosynthetic process"/>
    <property type="evidence" value="ECO:0007669"/>
    <property type="project" value="UniProtKB-KW"/>
</dbReference>
<name>A0A1E3QF59_LIPST</name>
<dbReference type="InterPro" id="IPR000878">
    <property type="entry name" value="4pyrrol_Mease"/>
</dbReference>
<comment type="function">
    <text evidence="11">Siroheme synthase involved in methionine biosynthesis.</text>
</comment>
<dbReference type="FunFam" id="3.30.950.10:FF:000005">
    <property type="entry name" value="Uroporphyrin-III c-methyltransferase, putative"/>
    <property type="match status" value="1"/>
</dbReference>
<dbReference type="SUPFAM" id="SSF75615">
    <property type="entry name" value="Siroheme synthase middle domains-like"/>
    <property type="match status" value="1"/>
</dbReference>
<dbReference type="InterPro" id="IPR035996">
    <property type="entry name" value="4pyrrol_Methylase_sf"/>
</dbReference>
<evidence type="ECO:0000256" key="1">
    <source>
        <dbReference type="ARBA" id="ARBA00005879"/>
    </source>
</evidence>
<keyword evidence="2 12" id="KW-0489">Methyltransferase</keyword>
<dbReference type="InterPro" id="IPR012066">
    <property type="entry name" value="Met1_fungi"/>
</dbReference>
<accession>A0A1E3QF59</accession>
<keyword evidence="16" id="KW-1185">Reference proteome</keyword>
<dbReference type="Pfam" id="PF13241">
    <property type="entry name" value="NAD_binding_7"/>
    <property type="match status" value="1"/>
</dbReference>
<dbReference type="Pfam" id="PF00590">
    <property type="entry name" value="TP_methylase"/>
    <property type="match status" value="1"/>
</dbReference>
<dbReference type="FunFam" id="3.40.1010.10:FF:000006">
    <property type="entry name" value="Siroheme synthase, putative"/>
    <property type="match status" value="1"/>
</dbReference>
<dbReference type="InterPro" id="IPR050161">
    <property type="entry name" value="Siro_Cobalamin_biosynth"/>
</dbReference>
<dbReference type="Gene3D" id="3.40.50.720">
    <property type="entry name" value="NAD(P)-binding Rossmann-like Domain"/>
    <property type="match status" value="1"/>
</dbReference>
<dbReference type="InterPro" id="IPR028281">
    <property type="entry name" value="Sirohaem_synthase_central"/>
</dbReference>
<comment type="catalytic activity">
    <reaction evidence="10">
        <text>uroporphyrinogen III + 2 S-adenosyl-L-methionine = precorrin-2 + 2 S-adenosyl-L-homocysteine + H(+)</text>
        <dbReference type="Rhea" id="RHEA:32459"/>
        <dbReference type="ChEBI" id="CHEBI:15378"/>
        <dbReference type="ChEBI" id="CHEBI:57308"/>
        <dbReference type="ChEBI" id="CHEBI:57856"/>
        <dbReference type="ChEBI" id="CHEBI:58827"/>
        <dbReference type="ChEBI" id="CHEBI:59789"/>
        <dbReference type="EC" id="2.1.1.107"/>
    </reaction>
</comment>
<evidence type="ECO:0000256" key="7">
    <source>
        <dbReference type="ARBA" id="ARBA00023027"/>
    </source>
</evidence>
<dbReference type="Gene3D" id="3.40.1010.10">
    <property type="entry name" value="Cobalt-precorrin-4 Transmethylase, Domain 1"/>
    <property type="match status" value="1"/>
</dbReference>
<keyword evidence="8" id="KW-0486">Methionine biosynthesis</keyword>
<evidence type="ECO:0008006" key="17">
    <source>
        <dbReference type="Google" id="ProtNLM"/>
    </source>
</evidence>
<keyword evidence="6" id="KW-0560">Oxidoreductase</keyword>
<keyword evidence="4 12" id="KW-0808">Transferase</keyword>
<evidence type="ECO:0000256" key="5">
    <source>
        <dbReference type="ARBA" id="ARBA00022691"/>
    </source>
</evidence>
<dbReference type="GO" id="GO:0016491">
    <property type="term" value="F:oxidoreductase activity"/>
    <property type="evidence" value="ECO:0007669"/>
    <property type="project" value="UniProtKB-KW"/>
</dbReference>
<keyword evidence="9" id="KW-0627">Porphyrin biosynthesis</keyword>
<dbReference type="GO" id="GO:0000103">
    <property type="term" value="P:sulfate assimilation"/>
    <property type="evidence" value="ECO:0007669"/>
    <property type="project" value="InterPro"/>
</dbReference>
<feature type="domain" description="Tetrapyrrole methylase" evidence="13">
    <location>
        <begin position="291"/>
        <end position="498"/>
    </location>
</feature>
<evidence type="ECO:0000256" key="4">
    <source>
        <dbReference type="ARBA" id="ARBA00022679"/>
    </source>
</evidence>
<dbReference type="CDD" id="cd11642">
    <property type="entry name" value="SUMT"/>
    <property type="match status" value="1"/>
</dbReference>
<evidence type="ECO:0000256" key="10">
    <source>
        <dbReference type="ARBA" id="ARBA00052360"/>
    </source>
</evidence>
<gene>
    <name evidence="15" type="ORF">LIPSTDRAFT_274</name>
</gene>
<evidence type="ECO:0000256" key="2">
    <source>
        <dbReference type="ARBA" id="ARBA00022603"/>
    </source>
</evidence>
<protein>
    <recommendedName>
        <fullName evidence="17">Precorrin-2 dehydrogenase</fullName>
    </recommendedName>
</protein>
<dbReference type="InterPro" id="IPR014777">
    <property type="entry name" value="4pyrrole_Mease_sub1"/>
</dbReference>
<organism evidence="15 16">
    <name type="scientific">Lipomyces starkeyi NRRL Y-11557</name>
    <dbReference type="NCBI Taxonomy" id="675824"/>
    <lineage>
        <taxon>Eukaryota</taxon>
        <taxon>Fungi</taxon>
        <taxon>Dikarya</taxon>
        <taxon>Ascomycota</taxon>
        <taxon>Saccharomycotina</taxon>
        <taxon>Lipomycetes</taxon>
        <taxon>Lipomycetales</taxon>
        <taxon>Lipomycetaceae</taxon>
        <taxon>Lipomyces</taxon>
    </lineage>
</organism>